<keyword evidence="8 9" id="KW-0472">Membrane</keyword>
<keyword evidence="2" id="KW-0813">Transport</keyword>
<organism evidence="11 12">
    <name type="scientific">Streptomyces antimycoticus</name>
    <dbReference type="NCBI Taxonomy" id="68175"/>
    <lineage>
        <taxon>Bacteria</taxon>
        <taxon>Bacillati</taxon>
        <taxon>Actinomycetota</taxon>
        <taxon>Actinomycetes</taxon>
        <taxon>Kitasatosporales</taxon>
        <taxon>Streptomycetaceae</taxon>
        <taxon>Streptomyces</taxon>
        <taxon>Streptomyces violaceusniger group</taxon>
    </lineage>
</organism>
<feature type="transmembrane region" description="Helical" evidence="9">
    <location>
        <begin position="161"/>
        <end position="181"/>
    </location>
</feature>
<dbReference type="InterPro" id="IPR013013">
    <property type="entry name" value="PTS_EIIC_1"/>
</dbReference>
<comment type="subcellular location">
    <subcellularLocation>
        <location evidence="1">Cell membrane</location>
        <topology evidence="1">Multi-pass membrane protein</topology>
    </subcellularLocation>
</comment>
<dbReference type="Pfam" id="PF02378">
    <property type="entry name" value="PTS_EIIC"/>
    <property type="match status" value="1"/>
</dbReference>
<keyword evidence="4" id="KW-0762">Sugar transport</keyword>
<dbReference type="GO" id="GO:0090563">
    <property type="term" value="F:protein-phosphocysteine-sugar phosphotransferase activity"/>
    <property type="evidence" value="ECO:0007669"/>
    <property type="project" value="TreeGrafter"/>
</dbReference>
<keyword evidence="7 9" id="KW-1133">Transmembrane helix</keyword>
<evidence type="ECO:0000256" key="4">
    <source>
        <dbReference type="ARBA" id="ARBA00022597"/>
    </source>
</evidence>
<dbReference type="PROSITE" id="PS51103">
    <property type="entry name" value="PTS_EIIC_TYPE_1"/>
    <property type="match status" value="1"/>
</dbReference>
<evidence type="ECO:0000313" key="11">
    <source>
        <dbReference type="EMBL" id="BBJ43452.1"/>
    </source>
</evidence>
<evidence type="ECO:0000256" key="9">
    <source>
        <dbReference type="SAM" id="Phobius"/>
    </source>
</evidence>
<gene>
    <name evidence="11" type="ORF">SSPO_061700</name>
</gene>
<dbReference type="GO" id="GO:0005886">
    <property type="term" value="C:plasma membrane"/>
    <property type="evidence" value="ECO:0007669"/>
    <property type="project" value="UniProtKB-SubCell"/>
</dbReference>
<dbReference type="PANTHER" id="PTHR30009">
    <property type="entry name" value="CYTOCHROME C-TYPE SYNTHESIS PROTEIN AND PTS TRANSMEMBRANE COMPONENT"/>
    <property type="match status" value="1"/>
</dbReference>
<keyword evidence="5" id="KW-0598">Phosphotransferase system</keyword>
<feature type="transmembrane region" description="Helical" evidence="9">
    <location>
        <begin position="64"/>
        <end position="89"/>
    </location>
</feature>
<evidence type="ECO:0000256" key="5">
    <source>
        <dbReference type="ARBA" id="ARBA00022683"/>
    </source>
</evidence>
<dbReference type="EMBL" id="AP019620">
    <property type="protein sequence ID" value="BBJ43452.1"/>
    <property type="molecule type" value="Genomic_DNA"/>
</dbReference>
<dbReference type="GO" id="GO:0015764">
    <property type="term" value="P:N-acetylglucosamine transport"/>
    <property type="evidence" value="ECO:0007669"/>
    <property type="project" value="TreeGrafter"/>
</dbReference>
<dbReference type="GO" id="GO:0009401">
    <property type="term" value="P:phosphoenolpyruvate-dependent sugar phosphotransferase system"/>
    <property type="evidence" value="ECO:0007669"/>
    <property type="project" value="UniProtKB-KW"/>
</dbReference>
<feature type="transmembrane region" description="Helical" evidence="9">
    <location>
        <begin position="96"/>
        <end position="114"/>
    </location>
</feature>
<dbReference type="InterPro" id="IPR050429">
    <property type="entry name" value="PTS_Glucose_EIICBA"/>
</dbReference>
<keyword evidence="6 9" id="KW-0812">Transmembrane</keyword>
<accession>A0A499UQV7</accession>
<feature type="domain" description="PTS EIIC type-1" evidence="10">
    <location>
        <begin position="16"/>
        <end position="212"/>
    </location>
</feature>
<reference evidence="11 12" key="1">
    <citation type="journal article" date="2020" name="Int. J. Syst. Evol. Microbiol.">
        <title>Reclassification of Streptomyces castelarensis and Streptomyces sporoclivatus as later heterotypic synonyms of Streptomyces antimycoticus.</title>
        <authorList>
            <person name="Komaki H."/>
            <person name="Tamura T."/>
        </authorList>
    </citation>
    <scope>NUCLEOTIDE SEQUENCE [LARGE SCALE GENOMIC DNA]</scope>
    <source>
        <strain evidence="11 12">NBRC 100767</strain>
    </source>
</reference>
<protein>
    <recommendedName>
        <fullName evidence="10">PTS EIIC type-1 domain-containing protein</fullName>
    </recommendedName>
</protein>
<dbReference type="InterPro" id="IPR003352">
    <property type="entry name" value="PTS_EIIC"/>
</dbReference>
<evidence type="ECO:0000256" key="1">
    <source>
        <dbReference type="ARBA" id="ARBA00004651"/>
    </source>
</evidence>
<dbReference type="Proteomes" id="UP000463951">
    <property type="component" value="Chromosome"/>
</dbReference>
<feature type="transmembrane region" description="Helical" evidence="9">
    <location>
        <begin position="126"/>
        <end position="141"/>
    </location>
</feature>
<evidence type="ECO:0000259" key="10">
    <source>
        <dbReference type="PROSITE" id="PS51103"/>
    </source>
</evidence>
<evidence type="ECO:0000256" key="3">
    <source>
        <dbReference type="ARBA" id="ARBA00022475"/>
    </source>
</evidence>
<keyword evidence="3" id="KW-1003">Cell membrane</keyword>
<sequence>MSTATAPAAPAQKRGAGLIKGMQKIGRSLQLPVAALPAAGILSRLGQDDVFGKTGLGWNKLAEIFAHAGGALFDNLALLFCIGVAIGFAKKSDGTTAFAGLVGFLVYKNVLTGFVSEVTGKPEDPGVLGGIVVGLTAAVLWEKYHRTRLPDWLGFFSGRRFIPILMSFAGVIYGVLFGYLWGPIGDGLNNFSEWLSSNGAVGSGFSVSSTDC</sequence>
<evidence type="ECO:0000256" key="8">
    <source>
        <dbReference type="ARBA" id="ARBA00023136"/>
    </source>
</evidence>
<dbReference type="AlphaFoldDB" id="A0A499UQV7"/>
<dbReference type="PANTHER" id="PTHR30009:SF4">
    <property type="entry name" value="PTS SYSTEM N-ACETYLGLUCOSAMINE-SPECIFIC EIICBA COMPONENT"/>
    <property type="match status" value="1"/>
</dbReference>
<proteinExistence type="predicted"/>
<name>A0A499UQV7_9ACTN</name>
<evidence type="ECO:0000256" key="2">
    <source>
        <dbReference type="ARBA" id="ARBA00022448"/>
    </source>
</evidence>
<dbReference type="GO" id="GO:0008982">
    <property type="term" value="F:protein-N(PI)-phosphohistidine-sugar phosphotransferase activity"/>
    <property type="evidence" value="ECO:0007669"/>
    <property type="project" value="InterPro"/>
</dbReference>
<evidence type="ECO:0000313" key="12">
    <source>
        <dbReference type="Proteomes" id="UP000463951"/>
    </source>
</evidence>
<evidence type="ECO:0000256" key="6">
    <source>
        <dbReference type="ARBA" id="ARBA00022692"/>
    </source>
</evidence>
<evidence type="ECO:0000256" key="7">
    <source>
        <dbReference type="ARBA" id="ARBA00022989"/>
    </source>
</evidence>